<dbReference type="InterPro" id="IPR020471">
    <property type="entry name" value="AKR"/>
</dbReference>
<name>A0A4R3J7I7_9PROT</name>
<accession>A0A4R3J7I7</accession>
<gene>
    <name evidence="2" type="ORF">EDD55_10923</name>
</gene>
<dbReference type="PANTHER" id="PTHR43364">
    <property type="entry name" value="NADH-SPECIFIC METHYLGLYOXAL REDUCTASE-RELATED"/>
    <property type="match status" value="1"/>
</dbReference>
<dbReference type="AlphaFoldDB" id="A0A4R3J7I7"/>
<dbReference type="Pfam" id="PF00248">
    <property type="entry name" value="Aldo_ket_red"/>
    <property type="match status" value="1"/>
</dbReference>
<dbReference type="PANTHER" id="PTHR43364:SF1">
    <property type="entry name" value="OXIDOREDUCTASE YDHF"/>
    <property type="match status" value="1"/>
</dbReference>
<dbReference type="CDD" id="cd19092">
    <property type="entry name" value="AKR_BsYcsN_EcYdhF-like"/>
    <property type="match status" value="1"/>
</dbReference>
<reference evidence="2 3" key="1">
    <citation type="submission" date="2019-03" db="EMBL/GenBank/DDBJ databases">
        <title>Genomic Encyclopedia of Type Strains, Phase IV (KMG-IV): sequencing the most valuable type-strain genomes for metagenomic binning, comparative biology and taxonomic classification.</title>
        <authorList>
            <person name="Goeker M."/>
        </authorList>
    </citation>
    <scope>NUCLEOTIDE SEQUENCE [LARGE SCALE GENOMIC DNA]</scope>
    <source>
        <strain evidence="2 3">DSM 101688</strain>
    </source>
</reference>
<dbReference type="Proteomes" id="UP000295304">
    <property type="component" value="Unassembled WGS sequence"/>
</dbReference>
<evidence type="ECO:0000313" key="2">
    <source>
        <dbReference type="EMBL" id="TCS60863.1"/>
    </source>
</evidence>
<dbReference type="InterPro" id="IPR036812">
    <property type="entry name" value="NAD(P)_OxRdtase_dom_sf"/>
</dbReference>
<evidence type="ECO:0000259" key="1">
    <source>
        <dbReference type="Pfam" id="PF00248"/>
    </source>
</evidence>
<dbReference type="PRINTS" id="PR00069">
    <property type="entry name" value="ALDKETRDTASE"/>
</dbReference>
<proteinExistence type="predicted"/>
<dbReference type="RefSeq" id="WP_207893195.1">
    <property type="nucleotide sequence ID" value="NZ_CP119676.1"/>
</dbReference>
<dbReference type="EMBL" id="SLZW01000009">
    <property type="protein sequence ID" value="TCS60863.1"/>
    <property type="molecule type" value="Genomic_DNA"/>
</dbReference>
<dbReference type="InterPro" id="IPR050523">
    <property type="entry name" value="AKR_Detox_Biosynth"/>
</dbReference>
<organism evidence="2 3">
    <name type="scientific">Varunaivibrio sulfuroxidans</name>
    <dbReference type="NCBI Taxonomy" id="1773489"/>
    <lineage>
        <taxon>Bacteria</taxon>
        <taxon>Pseudomonadati</taxon>
        <taxon>Pseudomonadota</taxon>
        <taxon>Alphaproteobacteria</taxon>
        <taxon>Rhodospirillales</taxon>
        <taxon>Magnetovibrionaceae</taxon>
        <taxon>Varunaivibrio</taxon>
    </lineage>
</organism>
<dbReference type="SUPFAM" id="SSF51430">
    <property type="entry name" value="NAD(P)-linked oxidoreductase"/>
    <property type="match status" value="1"/>
</dbReference>
<dbReference type="InterPro" id="IPR023210">
    <property type="entry name" value="NADP_OxRdtase_dom"/>
</dbReference>
<evidence type="ECO:0000313" key="3">
    <source>
        <dbReference type="Proteomes" id="UP000295304"/>
    </source>
</evidence>
<keyword evidence="3" id="KW-1185">Reference proteome</keyword>
<feature type="domain" description="NADP-dependent oxidoreductase" evidence="1">
    <location>
        <begin position="16"/>
        <end position="293"/>
    </location>
</feature>
<protein>
    <submittedName>
        <fullName evidence="2">Putative oxidoreductase</fullName>
    </submittedName>
</protein>
<dbReference type="Gene3D" id="3.20.20.100">
    <property type="entry name" value="NADP-dependent oxidoreductase domain"/>
    <property type="match status" value="1"/>
</dbReference>
<dbReference type="GO" id="GO:0005829">
    <property type="term" value="C:cytosol"/>
    <property type="evidence" value="ECO:0007669"/>
    <property type="project" value="TreeGrafter"/>
</dbReference>
<comment type="caution">
    <text evidence="2">The sequence shown here is derived from an EMBL/GenBank/DDBJ whole genome shotgun (WGS) entry which is preliminary data.</text>
</comment>
<dbReference type="GO" id="GO:0016491">
    <property type="term" value="F:oxidoreductase activity"/>
    <property type="evidence" value="ECO:0007669"/>
    <property type="project" value="InterPro"/>
</dbReference>
<sequence length="301" mass="33226">MMQRRRVSDDLTFSVLAWGAWRLQDSDHLQGPRDVLRLIEFLIDHGVTTIDHADIYGDYGCEAAFGAALALAPALRERMEIVTKCDIVPPDPARPDARVKHYDTSARHIIDAAERSLRNLGIAHIDVLLLHRPDPLMDANEVAEAFARLRTAGKVRHFGVSNFTPAQFDLLQSRLDAPLVTNQIECSPLATDALTDGALDQMQSLGRTAMFWSPLGGLFDPDDARARRVRDALTEVGRRIGCNAPATVATAWLLRLPCAPVVIAGSMRTGHLESMIQASALTLDRQDWFQIYEASMGRPAP</sequence>